<name>A0A7T4EHA5_9CORY</name>
<protein>
    <submittedName>
        <fullName evidence="7">DUF202 domain-containing protein</fullName>
    </submittedName>
</protein>
<dbReference type="InterPro" id="IPR003807">
    <property type="entry name" value="DUF202"/>
</dbReference>
<dbReference type="Pfam" id="PF02656">
    <property type="entry name" value="DUF202"/>
    <property type="match status" value="1"/>
</dbReference>
<evidence type="ECO:0000256" key="4">
    <source>
        <dbReference type="ARBA" id="ARBA00023136"/>
    </source>
</evidence>
<gene>
    <name evidence="7" type="ORF">I6I10_05750</name>
</gene>
<dbReference type="RefSeq" id="WP_084036080.1">
    <property type="nucleotide sequence ID" value="NZ_CP066007.1"/>
</dbReference>
<dbReference type="EMBL" id="CP066007">
    <property type="protein sequence ID" value="QQB47393.1"/>
    <property type="molecule type" value="Genomic_DNA"/>
</dbReference>
<feature type="domain" description="DUF202" evidence="6">
    <location>
        <begin position="9"/>
        <end position="70"/>
    </location>
</feature>
<dbReference type="Proteomes" id="UP000596145">
    <property type="component" value="Chromosome"/>
</dbReference>
<dbReference type="OrthoDB" id="3701077at2"/>
<evidence type="ECO:0000256" key="3">
    <source>
        <dbReference type="ARBA" id="ARBA00022989"/>
    </source>
</evidence>
<proteinExistence type="predicted"/>
<feature type="transmembrane region" description="Helical" evidence="5">
    <location>
        <begin position="84"/>
        <end position="108"/>
    </location>
</feature>
<reference evidence="7 8" key="1">
    <citation type="submission" date="2020-12" db="EMBL/GenBank/DDBJ databases">
        <title>FDA dAtabase for Regulatory Grade micrObial Sequences (FDA-ARGOS): Supporting development and validation of Infectious Disease Dx tests.</title>
        <authorList>
            <person name="Sproer C."/>
            <person name="Gronow S."/>
            <person name="Severitt S."/>
            <person name="Schroder I."/>
            <person name="Tallon L."/>
            <person name="Sadzewicz L."/>
            <person name="Zhao X."/>
            <person name="Boylan J."/>
            <person name="Ott S."/>
            <person name="Bowen H."/>
            <person name="Vavikolanu K."/>
            <person name="Mehta A."/>
            <person name="Aluvathingal J."/>
            <person name="Nadendla S."/>
            <person name="Lowell S."/>
            <person name="Myers T."/>
            <person name="Yan Y."/>
            <person name="Sichtig H."/>
        </authorList>
    </citation>
    <scope>NUCLEOTIDE SEQUENCE [LARGE SCALE GENOMIC DNA]</scope>
    <source>
        <strain evidence="7 8">FDAARGOS_1053</strain>
    </source>
</reference>
<evidence type="ECO:0000259" key="6">
    <source>
        <dbReference type="Pfam" id="PF02656"/>
    </source>
</evidence>
<dbReference type="GeneID" id="92760761"/>
<evidence type="ECO:0000256" key="5">
    <source>
        <dbReference type="SAM" id="Phobius"/>
    </source>
</evidence>
<evidence type="ECO:0000313" key="8">
    <source>
        <dbReference type="Proteomes" id="UP000596145"/>
    </source>
</evidence>
<accession>A0A7T4EHA5</accession>
<dbReference type="AlphaFoldDB" id="A0A7T4EHA5"/>
<evidence type="ECO:0000256" key="2">
    <source>
        <dbReference type="ARBA" id="ARBA00022692"/>
    </source>
</evidence>
<evidence type="ECO:0000313" key="7">
    <source>
        <dbReference type="EMBL" id="QQB47393.1"/>
    </source>
</evidence>
<evidence type="ECO:0000256" key="1">
    <source>
        <dbReference type="ARBA" id="ARBA00004127"/>
    </source>
</evidence>
<keyword evidence="4 5" id="KW-0472">Membrane</keyword>
<feature type="transmembrane region" description="Helical" evidence="5">
    <location>
        <begin position="42"/>
        <end position="63"/>
    </location>
</feature>
<keyword evidence="3 5" id="KW-1133">Transmembrane helix</keyword>
<keyword evidence="2 5" id="KW-0812">Transmembrane</keyword>
<sequence length="111" mass="11813">MSTLPTHDDPGLQPERTTLSWSRTVLATCVCSATLVKFVETFSPAVFIAVFVLLLGAVAILVTQRHRYAVKVEGINDDSVEPNAIGVLSLTILVLCFGAITITLMLAANPG</sequence>
<organism evidence="7 8">
    <name type="scientific">Corynebacterium glucuronolyticum</name>
    <dbReference type="NCBI Taxonomy" id="39791"/>
    <lineage>
        <taxon>Bacteria</taxon>
        <taxon>Bacillati</taxon>
        <taxon>Actinomycetota</taxon>
        <taxon>Actinomycetes</taxon>
        <taxon>Mycobacteriales</taxon>
        <taxon>Corynebacteriaceae</taxon>
        <taxon>Corynebacterium</taxon>
    </lineage>
</organism>
<comment type="subcellular location">
    <subcellularLocation>
        <location evidence="1">Endomembrane system</location>
        <topology evidence="1">Multi-pass membrane protein</topology>
    </subcellularLocation>
</comment>
<dbReference type="GO" id="GO:0012505">
    <property type="term" value="C:endomembrane system"/>
    <property type="evidence" value="ECO:0007669"/>
    <property type="project" value="UniProtKB-SubCell"/>
</dbReference>